<protein>
    <recommendedName>
        <fullName evidence="2">Integrase catalytic domain-containing protein</fullName>
    </recommendedName>
</protein>
<dbReference type="Gene3D" id="3.30.420.10">
    <property type="entry name" value="Ribonuclease H-like superfamily/Ribonuclease H"/>
    <property type="match status" value="1"/>
</dbReference>
<dbReference type="Pfam" id="PF07727">
    <property type="entry name" value="RVT_2"/>
    <property type="match status" value="1"/>
</dbReference>
<dbReference type="PANTHER" id="PTHR37984">
    <property type="entry name" value="PROTEIN CBG26694"/>
    <property type="match status" value="1"/>
</dbReference>
<dbReference type="GO" id="GO:0003676">
    <property type="term" value="F:nucleic acid binding"/>
    <property type="evidence" value="ECO:0007669"/>
    <property type="project" value="InterPro"/>
</dbReference>
<feature type="compositionally biased region" description="Polar residues" evidence="1">
    <location>
        <begin position="307"/>
        <end position="318"/>
    </location>
</feature>
<dbReference type="InterPro" id="IPR013103">
    <property type="entry name" value="RVT_2"/>
</dbReference>
<feature type="domain" description="Integrase catalytic" evidence="2">
    <location>
        <begin position="1"/>
        <end position="155"/>
    </location>
</feature>
<gene>
    <name evidence="3" type="ORF">MNOR_LOCUS16646</name>
</gene>
<dbReference type="PANTHER" id="PTHR37984:SF5">
    <property type="entry name" value="PROTEIN NYNRIN-LIKE"/>
    <property type="match status" value="1"/>
</dbReference>
<sequence length="636" mass="70661">MPMARRFNDMVAMDLKFWEGKIFLVLVDVFTRYCAAAVVINKYPSTIIAAFFRIWITIFGAPRKILSDNGGEFNNVEMRALGESFNFTVLTTAAESPWSNGIVERLNGILGVSVGKIMLSAKCDLNVALAWAVAARNANDNKDGFSPNQLVFSFNPAIPSATNSRLPGLEEVTSSEVVRKNLIALHKARESFILAGNDERLKRALRANVRHSIDVDLETGDRVYYKRNNEDRWKGPGEISGIIGKQIRIEHGGSSVLVHSTRVQKAPDDKDNDINAIQIGECNSNPSQNIQSKCSKLGAALDPNNDVPSNMSDGTPETSYVDGRPKVRGVDQGRGHLDRNPDAMNLETLQSLGGNSPRKRMHLDDNPNVRGVDQGQEHLDRNPDAMNLETLQSLGGNSPRKRMRLDDTPSVVDDGPLQTLDCLGKTNRVLEEVGIEKQSIKCRKSEGKTSKFIPKTWRKGQRFQGMDKNTGNFVSGSIVSRAGKATGGNKNCYNVILDSSGMHGWFNMDTLKDIEVSGEEENVILYVTEEVQRAKEKELESWVDNDVFQKVRNKGQKSISVRWVVTTKQNTVQGNIIKARLVARGFEEDKSILQTDSPTCSRESVRLLITLASSWGGNAILWMYRLHTCKEMLYQG</sequence>
<keyword evidence="4" id="KW-1185">Reference proteome</keyword>
<feature type="compositionally biased region" description="Basic and acidic residues" evidence="1">
    <location>
        <begin position="323"/>
        <end position="341"/>
    </location>
</feature>
<evidence type="ECO:0000313" key="4">
    <source>
        <dbReference type="Proteomes" id="UP001497623"/>
    </source>
</evidence>
<comment type="caution">
    <text evidence="3">The sequence shown here is derived from an EMBL/GenBank/DDBJ whole genome shotgun (WGS) entry which is preliminary data.</text>
</comment>
<dbReference type="AlphaFoldDB" id="A0AAV2QW12"/>
<dbReference type="InterPro" id="IPR012337">
    <property type="entry name" value="RNaseH-like_sf"/>
</dbReference>
<dbReference type="GO" id="GO:0015074">
    <property type="term" value="P:DNA integration"/>
    <property type="evidence" value="ECO:0007669"/>
    <property type="project" value="InterPro"/>
</dbReference>
<dbReference type="InterPro" id="IPR036397">
    <property type="entry name" value="RNaseH_sf"/>
</dbReference>
<evidence type="ECO:0000256" key="1">
    <source>
        <dbReference type="SAM" id="MobiDB-lite"/>
    </source>
</evidence>
<dbReference type="InterPro" id="IPR050951">
    <property type="entry name" value="Retrovirus_Pol_polyprotein"/>
</dbReference>
<dbReference type="SUPFAM" id="SSF53098">
    <property type="entry name" value="Ribonuclease H-like"/>
    <property type="match status" value="1"/>
</dbReference>
<evidence type="ECO:0000259" key="2">
    <source>
        <dbReference type="PROSITE" id="PS50994"/>
    </source>
</evidence>
<feature type="region of interest" description="Disordered" evidence="1">
    <location>
        <begin position="393"/>
        <end position="412"/>
    </location>
</feature>
<feature type="region of interest" description="Disordered" evidence="1">
    <location>
        <begin position="307"/>
        <end position="341"/>
    </location>
</feature>
<dbReference type="Proteomes" id="UP001497623">
    <property type="component" value="Unassembled WGS sequence"/>
</dbReference>
<organism evidence="3 4">
    <name type="scientific">Meganyctiphanes norvegica</name>
    <name type="common">Northern krill</name>
    <name type="synonym">Thysanopoda norvegica</name>
    <dbReference type="NCBI Taxonomy" id="48144"/>
    <lineage>
        <taxon>Eukaryota</taxon>
        <taxon>Metazoa</taxon>
        <taxon>Ecdysozoa</taxon>
        <taxon>Arthropoda</taxon>
        <taxon>Crustacea</taxon>
        <taxon>Multicrustacea</taxon>
        <taxon>Malacostraca</taxon>
        <taxon>Eumalacostraca</taxon>
        <taxon>Eucarida</taxon>
        <taxon>Euphausiacea</taxon>
        <taxon>Euphausiidae</taxon>
        <taxon>Meganyctiphanes</taxon>
    </lineage>
</organism>
<dbReference type="EMBL" id="CAXKWB010011048">
    <property type="protein sequence ID" value="CAL4099861.1"/>
    <property type="molecule type" value="Genomic_DNA"/>
</dbReference>
<name>A0AAV2QW12_MEGNR</name>
<accession>A0AAV2QW12</accession>
<dbReference type="PROSITE" id="PS50994">
    <property type="entry name" value="INTEGRASE"/>
    <property type="match status" value="1"/>
</dbReference>
<evidence type="ECO:0000313" key="3">
    <source>
        <dbReference type="EMBL" id="CAL4099861.1"/>
    </source>
</evidence>
<dbReference type="InterPro" id="IPR001584">
    <property type="entry name" value="Integrase_cat-core"/>
</dbReference>
<proteinExistence type="predicted"/>
<reference evidence="3 4" key="1">
    <citation type="submission" date="2024-05" db="EMBL/GenBank/DDBJ databases">
        <authorList>
            <person name="Wallberg A."/>
        </authorList>
    </citation>
    <scope>NUCLEOTIDE SEQUENCE [LARGE SCALE GENOMIC DNA]</scope>
</reference>